<dbReference type="STRING" id="754436.JCM19237_238"/>
<sequence length="142" mass="16261">MITDVQLPTPDALQPLIDEALEGGALTKSDFVTNHCVGIITALVENPLAYRAYGAYWWPVKDILIRNGFTELFTLDDQYEPITAKHFYIEDDATTLCAAWAYFDFMVETGNMLSNIHVYEDADGEQFEYGLEDLDLERYRFD</sequence>
<gene>
    <name evidence="1" type="ORF">JCM19237_238</name>
</gene>
<reference evidence="1 2" key="1">
    <citation type="journal article" date="2014" name="Genome Announc.">
        <title>Draft Genome Sequences of Two Vibrionaceae Species, Vibrio ponticus C121 and Photobacterium aphoticum C119, Isolated as Coral Reef Microbiota.</title>
        <authorList>
            <person name="Al-saari N."/>
            <person name="Meirelles P.M."/>
            <person name="Mino S."/>
            <person name="Suda W."/>
            <person name="Oshima K."/>
            <person name="Hattori M."/>
            <person name="Ohkuma M."/>
            <person name="Thompson F.L."/>
            <person name="Gomez-Gil B."/>
            <person name="Sawabe T."/>
            <person name="Sawabe T."/>
        </authorList>
    </citation>
    <scope>NUCLEOTIDE SEQUENCE [LARGE SCALE GENOMIC DNA]</scope>
    <source>
        <strain evidence="1 2">JCM 19237</strain>
    </source>
</reference>
<dbReference type="Proteomes" id="UP000029227">
    <property type="component" value="Unassembled WGS sequence"/>
</dbReference>
<name>A0A090R008_9GAMM</name>
<dbReference type="eggNOG" id="ENOG5031PZR">
    <property type="taxonomic scope" value="Bacteria"/>
</dbReference>
<comment type="caution">
    <text evidence="1">The sequence shown here is derived from an EMBL/GenBank/DDBJ whole genome shotgun (WGS) entry which is preliminary data.</text>
</comment>
<dbReference type="EMBL" id="BBMN01000020">
    <property type="protein sequence ID" value="GAL07858.1"/>
    <property type="molecule type" value="Genomic_DNA"/>
</dbReference>
<evidence type="ECO:0000313" key="1">
    <source>
        <dbReference type="EMBL" id="GAL07858.1"/>
    </source>
</evidence>
<proteinExistence type="predicted"/>
<protein>
    <submittedName>
        <fullName evidence="1">Uncharacterized protein</fullName>
    </submittedName>
</protein>
<dbReference type="AlphaFoldDB" id="A0A090R008"/>
<accession>A0A090R008</accession>
<organism evidence="1 2">
    <name type="scientific">Photobacterium aphoticum</name>
    <dbReference type="NCBI Taxonomy" id="754436"/>
    <lineage>
        <taxon>Bacteria</taxon>
        <taxon>Pseudomonadati</taxon>
        <taxon>Pseudomonadota</taxon>
        <taxon>Gammaproteobacteria</taxon>
        <taxon>Vibrionales</taxon>
        <taxon>Vibrionaceae</taxon>
        <taxon>Photobacterium</taxon>
    </lineage>
</organism>
<evidence type="ECO:0000313" key="2">
    <source>
        <dbReference type="Proteomes" id="UP000029227"/>
    </source>
</evidence>